<dbReference type="InterPro" id="IPR049449">
    <property type="entry name" value="TesB_ACOT8-like_N"/>
</dbReference>
<feature type="domain" description="Acyl-CoA thioesterase-like N-terminal HotDog" evidence="4">
    <location>
        <begin position="46"/>
        <end position="123"/>
    </location>
</feature>
<dbReference type="InterPro" id="IPR003703">
    <property type="entry name" value="Acyl_CoA_thio"/>
</dbReference>
<dbReference type="RefSeq" id="WP_253653366.1">
    <property type="nucleotide sequence ID" value="NZ_BAAAOE010000001.1"/>
</dbReference>
<evidence type="ECO:0000256" key="2">
    <source>
        <dbReference type="ARBA" id="ARBA00022801"/>
    </source>
</evidence>
<dbReference type="InterPro" id="IPR029069">
    <property type="entry name" value="HotDog_dom_sf"/>
</dbReference>
<dbReference type="Proteomes" id="UP001205740">
    <property type="component" value="Unassembled WGS sequence"/>
</dbReference>
<keyword evidence="6" id="KW-1185">Reference proteome</keyword>
<dbReference type="Gene3D" id="2.40.160.210">
    <property type="entry name" value="Acyl-CoA thioesterase, double hotdog domain"/>
    <property type="match status" value="1"/>
</dbReference>
<evidence type="ECO:0000313" key="5">
    <source>
        <dbReference type="EMBL" id="MCP2159756.1"/>
    </source>
</evidence>
<name>A0ABT1GXQ3_9NOCA</name>
<accession>A0ABT1GXQ3</accession>
<dbReference type="InterPro" id="IPR042171">
    <property type="entry name" value="Acyl-CoA_hotdog"/>
</dbReference>
<keyword evidence="2" id="KW-0378">Hydrolase</keyword>
<organism evidence="5 6">
    <name type="scientific">Williamsia serinedens</name>
    <dbReference type="NCBI Taxonomy" id="391736"/>
    <lineage>
        <taxon>Bacteria</taxon>
        <taxon>Bacillati</taxon>
        <taxon>Actinomycetota</taxon>
        <taxon>Actinomycetes</taxon>
        <taxon>Mycobacteriales</taxon>
        <taxon>Nocardiaceae</taxon>
        <taxon>Williamsia</taxon>
    </lineage>
</organism>
<dbReference type="InterPro" id="IPR025652">
    <property type="entry name" value="TesB_C"/>
</dbReference>
<dbReference type="PANTHER" id="PTHR11066:SF34">
    <property type="entry name" value="ACYL-COENZYME A THIOESTERASE 8"/>
    <property type="match status" value="1"/>
</dbReference>
<gene>
    <name evidence="5" type="ORF">LX12_000935</name>
</gene>
<evidence type="ECO:0000259" key="3">
    <source>
        <dbReference type="Pfam" id="PF02551"/>
    </source>
</evidence>
<dbReference type="SUPFAM" id="SSF54637">
    <property type="entry name" value="Thioesterase/thiol ester dehydrase-isomerase"/>
    <property type="match status" value="2"/>
</dbReference>
<proteinExistence type="inferred from homology"/>
<comment type="caution">
    <text evidence="5">The sequence shown here is derived from an EMBL/GenBank/DDBJ whole genome shotgun (WGS) entry which is preliminary data.</text>
</comment>
<dbReference type="CDD" id="cd03444">
    <property type="entry name" value="Thioesterase_II_repeat1"/>
    <property type="match status" value="1"/>
</dbReference>
<sequence length="300" mass="32498">MSTTESSTTAAAPGIPYSSAGMLRALDLTDLGDDRFGAVHQVIPSGRAYGGETLAQAVAAATRTVDDDRRIHSFHGYFLRGADVQVESTYAVDRLRDGRGFSARAVRGEQGGKTTFTALASFQTQPAHGVTHHAPMPTDLPDPESLPTSEQAVDGARVRDGDYWSRERNFDVRHVEDPVYVAHARQTDPRQVVWVKAYDRLPDDPVLHQIALAYICDYTLLEPVLRAHGAAWADEGVVTASLDHAMWWHAPGRADEWVALVQDSPEAGNGLASTRMSLYNQAGELLVTVAQQGLVSLPGA</sequence>
<comment type="similarity">
    <text evidence="1">Belongs to the C/M/P thioester hydrolase family.</text>
</comment>
<reference evidence="5 6" key="1">
    <citation type="submission" date="2022-06" db="EMBL/GenBank/DDBJ databases">
        <title>Genomic Encyclopedia of Archaeal and Bacterial Type Strains, Phase II (KMG-II): from individual species to whole genera.</title>
        <authorList>
            <person name="Goeker M."/>
        </authorList>
    </citation>
    <scope>NUCLEOTIDE SEQUENCE [LARGE SCALE GENOMIC DNA]</scope>
    <source>
        <strain evidence="5 6">DSM 45037</strain>
    </source>
</reference>
<feature type="domain" description="Acyl-CoA thioesterase 2 C-terminal" evidence="3">
    <location>
        <begin position="186"/>
        <end position="294"/>
    </location>
</feature>
<dbReference type="Pfam" id="PF02551">
    <property type="entry name" value="Acyl_CoA_thio"/>
    <property type="match status" value="1"/>
</dbReference>
<dbReference type="EMBL" id="JAMTCG010000002">
    <property type="protein sequence ID" value="MCP2159756.1"/>
    <property type="molecule type" value="Genomic_DNA"/>
</dbReference>
<evidence type="ECO:0000313" key="6">
    <source>
        <dbReference type="Proteomes" id="UP001205740"/>
    </source>
</evidence>
<dbReference type="CDD" id="cd03445">
    <property type="entry name" value="Thioesterase_II_repeat2"/>
    <property type="match status" value="1"/>
</dbReference>
<evidence type="ECO:0000259" key="4">
    <source>
        <dbReference type="Pfam" id="PF13622"/>
    </source>
</evidence>
<evidence type="ECO:0000256" key="1">
    <source>
        <dbReference type="ARBA" id="ARBA00006538"/>
    </source>
</evidence>
<dbReference type="Pfam" id="PF13622">
    <property type="entry name" value="4HBT_3"/>
    <property type="match status" value="1"/>
</dbReference>
<protein>
    <submittedName>
        <fullName evidence="5">Acyl-CoA thioesterase-2</fullName>
    </submittedName>
</protein>
<dbReference type="PANTHER" id="PTHR11066">
    <property type="entry name" value="ACYL-COA THIOESTERASE"/>
    <property type="match status" value="1"/>
</dbReference>